<evidence type="ECO:0000313" key="2">
    <source>
        <dbReference type="EMBL" id="MCE4535912.1"/>
    </source>
</evidence>
<keyword evidence="1" id="KW-0732">Signal</keyword>
<dbReference type="RefSeq" id="WP_233388718.1">
    <property type="nucleotide sequence ID" value="NZ_JAJTWT010000001.1"/>
</dbReference>
<gene>
    <name evidence="2" type="ORF">LXT12_01390</name>
</gene>
<organism evidence="2 3">
    <name type="scientific">Pelomonas caseinilytica</name>
    <dbReference type="NCBI Taxonomy" id="2906763"/>
    <lineage>
        <taxon>Bacteria</taxon>
        <taxon>Pseudomonadati</taxon>
        <taxon>Pseudomonadota</taxon>
        <taxon>Betaproteobacteria</taxon>
        <taxon>Burkholderiales</taxon>
        <taxon>Sphaerotilaceae</taxon>
        <taxon>Roseateles</taxon>
    </lineage>
</organism>
<sequence>MHKRLGLIGLALTLAASAALAGDDKEFSLGLQGNARTEPADVGLPVYAGAVPYRESEDDKSAVSLGAWAGGFGLQIHALKYRTAAAPERVAAFYVKAMGRYGEVLDCRDPAARVKPPKGSDKLSCEASAPKPGEYEYRVGTARSFRVVSVKAEGEGSRFDMARIDLRL</sequence>
<comment type="caution">
    <text evidence="2">The sequence shown here is derived from an EMBL/GenBank/DDBJ whole genome shotgun (WGS) entry which is preliminary data.</text>
</comment>
<keyword evidence="3" id="KW-1185">Reference proteome</keyword>
<dbReference type="EMBL" id="JAJTWT010000001">
    <property type="protein sequence ID" value="MCE4535912.1"/>
    <property type="molecule type" value="Genomic_DNA"/>
</dbReference>
<feature type="chain" id="PRO_5045173415" evidence="1">
    <location>
        <begin position="22"/>
        <end position="168"/>
    </location>
</feature>
<dbReference type="Proteomes" id="UP001201463">
    <property type="component" value="Unassembled WGS sequence"/>
</dbReference>
<accession>A0ABS8X9J0</accession>
<evidence type="ECO:0000256" key="1">
    <source>
        <dbReference type="SAM" id="SignalP"/>
    </source>
</evidence>
<proteinExistence type="predicted"/>
<evidence type="ECO:0000313" key="3">
    <source>
        <dbReference type="Proteomes" id="UP001201463"/>
    </source>
</evidence>
<feature type="signal peptide" evidence="1">
    <location>
        <begin position="1"/>
        <end position="21"/>
    </location>
</feature>
<reference evidence="2 3" key="1">
    <citation type="submission" date="2021-12" db="EMBL/GenBank/DDBJ databases">
        <title>Genome seq of p7.</title>
        <authorList>
            <person name="Seo T."/>
        </authorList>
    </citation>
    <scope>NUCLEOTIDE SEQUENCE [LARGE SCALE GENOMIC DNA]</scope>
    <source>
        <strain evidence="2 3">P7</strain>
    </source>
</reference>
<protein>
    <submittedName>
        <fullName evidence="2">Uncharacterized protein</fullName>
    </submittedName>
</protein>
<name>A0ABS8X9J0_9BURK</name>